<evidence type="ECO:0000256" key="1">
    <source>
        <dbReference type="SAM" id="Phobius"/>
    </source>
</evidence>
<evidence type="ECO:0000313" key="2">
    <source>
        <dbReference type="EMBL" id="GLQ05741.1"/>
    </source>
</evidence>
<sequence length="277" mass="28288">MGKIVGGVLAVIVLILGAIVAFLYFNLDKIIISAVEEYGSEVTRTDVTLNEVDLDLTSGAGALRGLSVGNPDGFEEPTAFELGAISVSVDMGGTSDKLIHIREIVVDAPKVTYELNQTTNNLDTIKNNVDSFMKANASSSGTESSDSADGGEGPKLIIDSLVIQNGRVGVKAPITLNKKIEGNLPTIRMKDIGKKENGATPEEVAAQIMDKLTSSSMNVVQGLGVGKTLDSLKQGLGGAGKAITEGAGGAGKALEGAAGGAGDALKGATEGVKGLFK</sequence>
<name>A0ABQ5U5H9_9PROT</name>
<proteinExistence type="predicted"/>
<evidence type="ECO:0008006" key="4">
    <source>
        <dbReference type="Google" id="ProtNLM"/>
    </source>
</evidence>
<dbReference type="PANTHER" id="PTHR30441">
    <property type="entry name" value="DUF748 DOMAIN-CONTAINING PROTEIN"/>
    <property type="match status" value="1"/>
</dbReference>
<keyword evidence="1" id="KW-0472">Membrane</keyword>
<organism evidence="2 3">
    <name type="scientific">Sneathiella chinensis</name>
    <dbReference type="NCBI Taxonomy" id="349750"/>
    <lineage>
        <taxon>Bacteria</taxon>
        <taxon>Pseudomonadati</taxon>
        <taxon>Pseudomonadota</taxon>
        <taxon>Alphaproteobacteria</taxon>
        <taxon>Sneathiellales</taxon>
        <taxon>Sneathiellaceae</taxon>
        <taxon>Sneathiella</taxon>
    </lineage>
</organism>
<accession>A0ABQ5U5H9</accession>
<evidence type="ECO:0000313" key="3">
    <source>
        <dbReference type="Proteomes" id="UP001161409"/>
    </source>
</evidence>
<keyword evidence="3" id="KW-1185">Reference proteome</keyword>
<reference evidence="2" key="1">
    <citation type="journal article" date="2014" name="Int. J. Syst. Evol. Microbiol.">
        <title>Complete genome of a new Firmicutes species belonging to the dominant human colonic microbiota ('Ruminococcus bicirculans') reveals two chromosomes and a selective capacity to utilize plant glucans.</title>
        <authorList>
            <consortium name="NISC Comparative Sequencing Program"/>
            <person name="Wegmann U."/>
            <person name="Louis P."/>
            <person name="Goesmann A."/>
            <person name="Henrissat B."/>
            <person name="Duncan S.H."/>
            <person name="Flint H.J."/>
        </authorList>
    </citation>
    <scope>NUCLEOTIDE SEQUENCE</scope>
    <source>
        <strain evidence="2">NBRC 103408</strain>
    </source>
</reference>
<protein>
    <recommendedName>
        <fullName evidence="4">AsmA domain-containing protein</fullName>
    </recommendedName>
</protein>
<dbReference type="Proteomes" id="UP001161409">
    <property type="component" value="Unassembled WGS sequence"/>
</dbReference>
<dbReference type="PANTHER" id="PTHR30441:SF8">
    <property type="entry name" value="DUF748 DOMAIN-CONTAINING PROTEIN"/>
    <property type="match status" value="1"/>
</dbReference>
<feature type="transmembrane region" description="Helical" evidence="1">
    <location>
        <begin position="6"/>
        <end position="25"/>
    </location>
</feature>
<dbReference type="InterPro" id="IPR052894">
    <property type="entry name" value="AsmA-related"/>
</dbReference>
<keyword evidence="1" id="KW-1133">Transmembrane helix</keyword>
<gene>
    <name evidence="2" type="ORF">GCM10007924_09620</name>
</gene>
<keyword evidence="1" id="KW-0812">Transmembrane</keyword>
<dbReference type="RefSeq" id="WP_169559716.1">
    <property type="nucleotide sequence ID" value="NZ_BSNF01000001.1"/>
</dbReference>
<reference evidence="2" key="2">
    <citation type="submission" date="2023-01" db="EMBL/GenBank/DDBJ databases">
        <title>Draft genome sequence of Sneathiella chinensis strain NBRC 103408.</title>
        <authorList>
            <person name="Sun Q."/>
            <person name="Mori K."/>
        </authorList>
    </citation>
    <scope>NUCLEOTIDE SEQUENCE</scope>
    <source>
        <strain evidence="2">NBRC 103408</strain>
    </source>
</reference>
<dbReference type="EMBL" id="BSNF01000001">
    <property type="protein sequence ID" value="GLQ05741.1"/>
    <property type="molecule type" value="Genomic_DNA"/>
</dbReference>
<comment type="caution">
    <text evidence="2">The sequence shown here is derived from an EMBL/GenBank/DDBJ whole genome shotgun (WGS) entry which is preliminary data.</text>
</comment>